<proteinExistence type="predicted"/>
<keyword evidence="2" id="KW-1185">Reference proteome</keyword>
<dbReference type="AlphaFoldDB" id="A0A9K3GY41"/>
<evidence type="ECO:0000313" key="2">
    <source>
        <dbReference type="Proteomes" id="UP000215914"/>
    </source>
</evidence>
<dbReference type="Gramene" id="mRNA:HanXRQr2_Chr16g0740651">
    <property type="protein sequence ID" value="mRNA:HanXRQr2_Chr16g0740651"/>
    <property type="gene ID" value="HanXRQr2_Chr16g0740651"/>
</dbReference>
<reference evidence="1" key="2">
    <citation type="submission" date="2020-06" db="EMBL/GenBank/DDBJ databases">
        <title>Helianthus annuus Genome sequencing and assembly Release 2.</title>
        <authorList>
            <person name="Gouzy J."/>
            <person name="Langlade N."/>
            <person name="Munos S."/>
        </authorList>
    </citation>
    <scope>NUCLEOTIDE SEQUENCE</scope>
    <source>
        <tissue evidence="1">Leaves</tissue>
    </source>
</reference>
<dbReference type="Proteomes" id="UP000215914">
    <property type="component" value="Unassembled WGS sequence"/>
</dbReference>
<organism evidence="1 2">
    <name type="scientific">Helianthus annuus</name>
    <name type="common">Common sunflower</name>
    <dbReference type="NCBI Taxonomy" id="4232"/>
    <lineage>
        <taxon>Eukaryota</taxon>
        <taxon>Viridiplantae</taxon>
        <taxon>Streptophyta</taxon>
        <taxon>Embryophyta</taxon>
        <taxon>Tracheophyta</taxon>
        <taxon>Spermatophyta</taxon>
        <taxon>Magnoliopsida</taxon>
        <taxon>eudicotyledons</taxon>
        <taxon>Gunneridae</taxon>
        <taxon>Pentapetalae</taxon>
        <taxon>asterids</taxon>
        <taxon>campanulids</taxon>
        <taxon>Asterales</taxon>
        <taxon>Asteraceae</taxon>
        <taxon>Asteroideae</taxon>
        <taxon>Heliantheae alliance</taxon>
        <taxon>Heliantheae</taxon>
        <taxon>Helianthus</taxon>
    </lineage>
</organism>
<dbReference type="EMBL" id="MNCJ02000331">
    <property type="protein sequence ID" value="KAF5759386.1"/>
    <property type="molecule type" value="Genomic_DNA"/>
</dbReference>
<comment type="caution">
    <text evidence="1">The sequence shown here is derived from an EMBL/GenBank/DDBJ whole genome shotgun (WGS) entry which is preliminary data.</text>
</comment>
<gene>
    <name evidence="1" type="ORF">HanXRQr2_Chr16g0740651</name>
</gene>
<accession>A0A9K3GY41</accession>
<evidence type="ECO:0000313" key="1">
    <source>
        <dbReference type="EMBL" id="KAF5759386.1"/>
    </source>
</evidence>
<protein>
    <submittedName>
        <fullName evidence="1">Uncharacterized protein</fullName>
    </submittedName>
</protein>
<reference evidence="1" key="1">
    <citation type="journal article" date="2017" name="Nature">
        <title>The sunflower genome provides insights into oil metabolism, flowering and Asterid evolution.</title>
        <authorList>
            <person name="Badouin H."/>
            <person name="Gouzy J."/>
            <person name="Grassa C.J."/>
            <person name="Murat F."/>
            <person name="Staton S.E."/>
            <person name="Cottret L."/>
            <person name="Lelandais-Briere C."/>
            <person name="Owens G.L."/>
            <person name="Carrere S."/>
            <person name="Mayjonade B."/>
            <person name="Legrand L."/>
            <person name="Gill N."/>
            <person name="Kane N.C."/>
            <person name="Bowers J.E."/>
            <person name="Hubner S."/>
            <person name="Bellec A."/>
            <person name="Berard A."/>
            <person name="Berges H."/>
            <person name="Blanchet N."/>
            <person name="Boniface M.C."/>
            <person name="Brunel D."/>
            <person name="Catrice O."/>
            <person name="Chaidir N."/>
            <person name="Claudel C."/>
            <person name="Donnadieu C."/>
            <person name="Faraut T."/>
            <person name="Fievet G."/>
            <person name="Helmstetter N."/>
            <person name="King M."/>
            <person name="Knapp S.J."/>
            <person name="Lai Z."/>
            <person name="Le Paslier M.C."/>
            <person name="Lippi Y."/>
            <person name="Lorenzon L."/>
            <person name="Mandel J.R."/>
            <person name="Marage G."/>
            <person name="Marchand G."/>
            <person name="Marquand E."/>
            <person name="Bret-Mestries E."/>
            <person name="Morien E."/>
            <person name="Nambeesan S."/>
            <person name="Nguyen T."/>
            <person name="Pegot-Espagnet P."/>
            <person name="Pouilly N."/>
            <person name="Raftis F."/>
            <person name="Sallet E."/>
            <person name="Schiex T."/>
            <person name="Thomas J."/>
            <person name="Vandecasteele C."/>
            <person name="Vares D."/>
            <person name="Vear F."/>
            <person name="Vautrin S."/>
            <person name="Crespi M."/>
            <person name="Mangin B."/>
            <person name="Burke J.M."/>
            <person name="Salse J."/>
            <person name="Munos S."/>
            <person name="Vincourt P."/>
            <person name="Rieseberg L.H."/>
            <person name="Langlade N.B."/>
        </authorList>
    </citation>
    <scope>NUCLEOTIDE SEQUENCE</scope>
    <source>
        <tissue evidence="1">Leaves</tissue>
    </source>
</reference>
<sequence>MINHFPYQSHVFHVPSAFFLPVSKFGGVASSSDREATDGVC</sequence>
<name>A0A9K3GY41_HELAN</name>